<evidence type="ECO:0000313" key="7">
    <source>
        <dbReference type="Proteomes" id="UP000000991"/>
    </source>
</evidence>
<proteinExistence type="inferred from homology"/>
<dbReference type="KEGG" id="vg:3294472"/>
<keyword evidence="3 5" id="KW-0808">Transferase</keyword>
<dbReference type="InterPro" id="IPR001091">
    <property type="entry name" value="RM_Methyltransferase"/>
</dbReference>
<reference evidence="5 7" key="1">
    <citation type="journal article" date="2005" name="PLoS Biol.">
        <title>Three Prochlorococcus cyanophage genomes: signature features and ecological interpretations.</title>
        <authorList>
            <person name="Sullivan M.B."/>
            <person name="Coleman M.L."/>
            <person name="Weigele P."/>
            <person name="Rohwer F."/>
            <person name="Chisholm S.W."/>
        </authorList>
    </citation>
    <scope>NUCLEOTIDE SEQUENCE</scope>
</reference>
<comment type="similarity">
    <text evidence="1">Belongs to the N(4)/N(6)-methyltransferase family.</text>
</comment>
<reference evidence="5 7" key="3">
    <citation type="journal article" date="2010" name="Environ. Microbiol.">
        <title>Genomic analysis of oceanic cyanobacterial myoviruses compared with T4-like myoviruses from diverse hosts and environments.</title>
        <authorList>
            <person name="Sullivan M.B."/>
            <person name="Huang K.H."/>
            <person name="Ignacio-Espinoza J.C."/>
            <person name="Berlin A.M."/>
            <person name="Kelly L."/>
            <person name="Weigele P.R."/>
            <person name="DeFrancesco A.S."/>
            <person name="Kern S.E."/>
            <person name="Thompson L.R."/>
            <person name="Young S."/>
            <person name="Yandava C."/>
            <person name="Fu R."/>
            <person name="Krastins B."/>
            <person name="Chase M."/>
            <person name="Sarracino D."/>
            <person name="Osburne M.S."/>
            <person name="Henn M.R."/>
            <person name="Chisholm S.W."/>
        </authorList>
    </citation>
    <scope>NUCLEOTIDE SEQUENCE [LARGE SCALE GENOMIC DNA]</scope>
</reference>
<protein>
    <submittedName>
        <fullName evidence="5">Putative N6A methyltransferase</fullName>
    </submittedName>
</protein>
<dbReference type="SMART" id="SM00530">
    <property type="entry name" value="HTH_XRE"/>
    <property type="match status" value="1"/>
</dbReference>
<keyword evidence="7" id="KW-1185">Reference proteome</keyword>
<sequence length="306" mass="35752">MREVEDKSVDLVLIDPPYNIAKDDWDNFGVTKKGYQPKEYSGVSYYEWMQEVFIEIDRVLKDSGSFWFFHNDFRMMAELDRRITDNTNLEYRNFIVWNKLFSGCKQEGFLNGFVQVEGLNNFQKMAEYILFYTKKNLHLKLRERRLELGVKSSDISKEILSKTGNVTGWYSNIETGKNYPTKETIKPITKHLGFTLDDLVPKFYNQRTHHSVWQYDFDSKKMGHLTPKPIELLKNVILHCTDEGDTVLDCFGGSGSTAVACIETNRDYILIEREEKYVNISKERIQNAVPVEEVAHTQLNPLEQVL</sequence>
<dbReference type="RefSeq" id="YP_214300.1">
    <property type="nucleotide sequence ID" value="NC_006883.2"/>
</dbReference>
<dbReference type="Gene3D" id="1.10.260.40">
    <property type="entry name" value="lambda repressor-like DNA-binding domains"/>
    <property type="match status" value="1"/>
</dbReference>
<dbReference type="CDD" id="cd00093">
    <property type="entry name" value="HTH_XRE"/>
    <property type="match status" value="1"/>
</dbReference>
<evidence type="ECO:0000256" key="1">
    <source>
        <dbReference type="ARBA" id="ARBA00006594"/>
    </source>
</evidence>
<reference evidence="6 8" key="2">
    <citation type="submission" date="2009-10" db="EMBL/GenBank/DDBJ databases">
        <title>The Genome Sequence of Prochlorococcus phage P-SSM2.</title>
        <authorList>
            <consortium name="The Broad Institute Genome Sequencing Platform"/>
            <person name="Henn M.R."/>
            <person name="Sullivan M.S."/>
            <person name="Osburne M.S."/>
            <person name="Levin J."/>
            <person name="Malboeuf C."/>
            <person name="Casali M."/>
            <person name="Russ C."/>
            <person name="Lennon N."/>
            <person name="Chapman S.B."/>
            <person name="Erlich R."/>
            <person name="Young S.K."/>
            <person name="Koehrsen M."/>
            <person name="Yandava C."/>
            <person name="Zeng Q."/>
            <person name="Alvarado L."/>
            <person name="Anderson S."/>
            <person name="Berlin A."/>
            <person name="Borenstein D."/>
            <person name="Chen Z."/>
            <person name="Engels R."/>
            <person name="Freedman E."/>
            <person name="Gellesch M."/>
            <person name="Goldberg J."/>
            <person name="Green L."/>
            <person name="Griggs A."/>
            <person name="Gujja S."/>
            <person name="Heilman E.R."/>
            <person name="Heiman D."/>
            <person name="Hepburn T."/>
            <person name="Howarth C."/>
            <person name="Jen D."/>
            <person name="Larson L."/>
            <person name="Lewis B."/>
            <person name="Mehta T."/>
            <person name="Park D."/>
            <person name="Pearson M."/>
            <person name="Richards J."/>
            <person name="Rizzolo K."/>
            <person name="Roberts A."/>
            <person name="Ryan E."/>
            <person name="Saif S."/>
            <person name="Shea T."/>
            <person name="Shenoy N."/>
            <person name="Sisk P."/>
            <person name="Stolte C."/>
            <person name="Sykes S."/>
            <person name="Walk T."/>
            <person name="White J."/>
            <person name="Yu Q."/>
            <person name="Coleman M.L."/>
            <person name="Huang K.H."/>
            <person name="Weigele P.R."/>
            <person name="DeFrancesco A.S."/>
            <person name="Kern S.E."/>
            <person name="Thompson L.R."/>
            <person name="Fu R."/>
            <person name="Hombeck B."/>
            <person name="Chisholm S.W."/>
            <person name="Haas B."/>
            <person name="Nusbaum C."/>
            <person name="Birren B."/>
        </authorList>
    </citation>
    <scope>NUCLEOTIDE SEQUENCE [LARGE SCALE GENOMIC DNA]</scope>
    <source>
        <strain evidence="6">P-SSM2</strain>
    </source>
</reference>
<evidence type="ECO:0000313" key="8">
    <source>
        <dbReference type="Proteomes" id="UP000013923"/>
    </source>
</evidence>
<dbReference type="OrthoDB" id="3832at10239"/>
<evidence type="ECO:0000256" key="3">
    <source>
        <dbReference type="ARBA" id="ARBA00022679"/>
    </source>
</evidence>
<accession>Q58MT6</accession>
<dbReference type="REBASE" id="27197">
    <property type="entry name" value="M.PphP2ORF68P"/>
</dbReference>
<dbReference type="Proteomes" id="UP000013923">
    <property type="component" value="Genome"/>
</dbReference>
<organism evidence="5 7">
    <name type="scientific">Prochlorococcus phage P-SSM2</name>
    <dbReference type="NCBI Taxonomy" id="268746"/>
    <lineage>
        <taxon>Viruses</taxon>
        <taxon>Duplodnaviria</taxon>
        <taxon>Heunggongvirae</taxon>
        <taxon>Uroviricota</taxon>
        <taxon>Caudoviricetes</taxon>
        <taxon>Pantevenvirales</taxon>
        <taxon>Kyanoviridae</taxon>
        <taxon>Salacisavirus</taxon>
        <taxon>Salacisavirus pssm2</taxon>
    </lineage>
</organism>
<dbReference type="PROSITE" id="PS50943">
    <property type="entry name" value="HTH_CROC1"/>
    <property type="match status" value="1"/>
</dbReference>
<gene>
    <name evidence="6" type="ORF">PCMG_00068</name>
    <name evidence="5" type="ORF">PSSM2_068</name>
</gene>
<feature type="domain" description="HTH cro/C1-type" evidence="4">
    <location>
        <begin position="170"/>
        <end position="199"/>
    </location>
</feature>
<dbReference type="Pfam" id="PF01555">
    <property type="entry name" value="N6_N4_Mtase"/>
    <property type="match status" value="1"/>
</dbReference>
<dbReference type="Proteomes" id="UP000000991">
    <property type="component" value="Segment"/>
</dbReference>
<evidence type="ECO:0000259" key="4">
    <source>
        <dbReference type="PROSITE" id="PS50943"/>
    </source>
</evidence>
<dbReference type="InterPro" id="IPR002052">
    <property type="entry name" value="DNA_methylase_N6_adenine_CS"/>
</dbReference>
<dbReference type="GO" id="GO:0032259">
    <property type="term" value="P:methylation"/>
    <property type="evidence" value="ECO:0007669"/>
    <property type="project" value="UniProtKB-KW"/>
</dbReference>
<organismHost>
    <name type="scientific">Prochlorococcus</name>
    <dbReference type="NCBI Taxonomy" id="1218"/>
</organismHost>
<dbReference type="GO" id="GO:0008170">
    <property type="term" value="F:N-methyltransferase activity"/>
    <property type="evidence" value="ECO:0007669"/>
    <property type="project" value="InterPro"/>
</dbReference>
<dbReference type="InterPro" id="IPR001387">
    <property type="entry name" value="Cro/C1-type_HTH"/>
</dbReference>
<dbReference type="GeneID" id="3294472"/>
<dbReference type="PRINTS" id="PR00508">
    <property type="entry name" value="S21N4MTFRASE"/>
</dbReference>
<name>Q58MT6_BPPRM</name>
<evidence type="ECO:0000313" key="5">
    <source>
        <dbReference type="EMBL" id="AAX44446.1"/>
    </source>
</evidence>
<dbReference type="Gene3D" id="3.40.50.150">
    <property type="entry name" value="Vaccinia Virus protein VP39"/>
    <property type="match status" value="1"/>
</dbReference>
<dbReference type="InterPro" id="IPR002941">
    <property type="entry name" value="DNA_methylase_N4/N6"/>
</dbReference>
<dbReference type="InterPro" id="IPR029063">
    <property type="entry name" value="SAM-dependent_MTases_sf"/>
</dbReference>
<evidence type="ECO:0000313" key="6">
    <source>
        <dbReference type="EMBL" id="ACY75944.1"/>
    </source>
</evidence>
<dbReference type="GO" id="GO:0003677">
    <property type="term" value="F:DNA binding"/>
    <property type="evidence" value="ECO:0007669"/>
    <property type="project" value="InterPro"/>
</dbReference>
<evidence type="ECO:0000256" key="2">
    <source>
        <dbReference type="ARBA" id="ARBA00022603"/>
    </source>
</evidence>
<dbReference type="EMBL" id="GU071092">
    <property type="protein sequence ID" value="ACY75944.1"/>
    <property type="molecule type" value="Genomic_DNA"/>
</dbReference>
<dbReference type="SUPFAM" id="SSF53335">
    <property type="entry name" value="S-adenosyl-L-methionine-dependent methyltransferases"/>
    <property type="match status" value="1"/>
</dbReference>
<dbReference type="InterPro" id="IPR010982">
    <property type="entry name" value="Lambda_DNA-bd_dom_sf"/>
</dbReference>
<dbReference type="EMBL" id="AY939844">
    <property type="protein sequence ID" value="AAX44446.1"/>
    <property type="molecule type" value="Genomic_DNA"/>
</dbReference>
<keyword evidence="2 5" id="KW-0489">Methyltransferase</keyword>
<dbReference type="PROSITE" id="PS00092">
    <property type="entry name" value="N6_MTASE"/>
    <property type="match status" value="1"/>
</dbReference>